<evidence type="ECO:0000313" key="2">
    <source>
        <dbReference type="Proteomes" id="UP000217895"/>
    </source>
</evidence>
<evidence type="ECO:0000313" key="1">
    <source>
        <dbReference type="EMBL" id="BAY56043.1"/>
    </source>
</evidence>
<dbReference type="Proteomes" id="UP000217895">
    <property type="component" value="Chromosome"/>
</dbReference>
<name>A0A1Z4JHA7_LEPBY</name>
<protein>
    <submittedName>
        <fullName evidence="1">Uncharacterized protein</fullName>
    </submittedName>
</protein>
<sequence length="110" mass="11405">MQINDLNYLEHVLDIKTISGGVIVGVTADASATGDSSFTLTDTRTKVKELGNGGSIGKGSGIAVATGTDSLAGVDLFGSGDKVIEKTKVKYFSNKDTMIVKGKILVIDKP</sequence>
<gene>
    <name evidence="1" type="ORF">NIES2135_28710</name>
</gene>
<proteinExistence type="predicted"/>
<accession>A0A1Z4JHA7</accession>
<dbReference type="AlphaFoldDB" id="A0A1Z4JHA7"/>
<dbReference type="EMBL" id="AP018203">
    <property type="protein sequence ID" value="BAY56043.1"/>
    <property type="molecule type" value="Genomic_DNA"/>
</dbReference>
<organism evidence="1 2">
    <name type="scientific">Leptolyngbya boryana NIES-2135</name>
    <dbReference type="NCBI Taxonomy" id="1973484"/>
    <lineage>
        <taxon>Bacteria</taxon>
        <taxon>Bacillati</taxon>
        <taxon>Cyanobacteriota</taxon>
        <taxon>Cyanophyceae</taxon>
        <taxon>Leptolyngbyales</taxon>
        <taxon>Leptolyngbyaceae</taxon>
        <taxon>Leptolyngbya group</taxon>
        <taxon>Leptolyngbya</taxon>
    </lineage>
</organism>
<reference evidence="1 2" key="1">
    <citation type="submission" date="2017-06" db="EMBL/GenBank/DDBJ databases">
        <title>Genome sequencing of cyanobaciteial culture collection at National Institute for Environmental Studies (NIES).</title>
        <authorList>
            <person name="Hirose Y."/>
            <person name="Shimura Y."/>
            <person name="Fujisawa T."/>
            <person name="Nakamura Y."/>
            <person name="Kawachi M."/>
        </authorList>
    </citation>
    <scope>NUCLEOTIDE SEQUENCE [LARGE SCALE GENOMIC DNA]</scope>
    <source>
        <strain evidence="1 2">NIES-2135</strain>
    </source>
</reference>
<keyword evidence="2" id="KW-1185">Reference proteome</keyword>